<keyword evidence="2 4" id="KW-0808">Transferase</keyword>
<dbReference type="Pfam" id="PF02595">
    <property type="entry name" value="Gly_kinase"/>
    <property type="match status" value="1"/>
</dbReference>
<proteinExistence type="inferred from homology"/>
<dbReference type="GO" id="GO:0031388">
    <property type="term" value="P:organic acid phosphorylation"/>
    <property type="evidence" value="ECO:0007669"/>
    <property type="project" value="UniProtKB-UniRule"/>
</dbReference>
<evidence type="ECO:0000256" key="1">
    <source>
        <dbReference type="ARBA" id="ARBA00006284"/>
    </source>
</evidence>
<accession>A0A6S7BPE5</accession>
<keyword evidence="6" id="KW-1185">Reference proteome</keyword>
<evidence type="ECO:0000313" key="5">
    <source>
        <dbReference type="EMBL" id="CAB3798181.1"/>
    </source>
</evidence>
<dbReference type="RefSeq" id="WP_175106931.1">
    <property type="nucleotide sequence ID" value="NZ_CADIKM010000028.1"/>
</dbReference>
<organism evidence="5 6">
    <name type="scientific">Pararobbsia alpina</name>
    <dbReference type="NCBI Taxonomy" id="621374"/>
    <lineage>
        <taxon>Bacteria</taxon>
        <taxon>Pseudomonadati</taxon>
        <taxon>Pseudomonadota</taxon>
        <taxon>Betaproteobacteria</taxon>
        <taxon>Burkholderiales</taxon>
        <taxon>Burkholderiaceae</taxon>
        <taxon>Pararobbsia</taxon>
    </lineage>
</organism>
<dbReference type="InterPro" id="IPR018193">
    <property type="entry name" value="Glyc_kinase_flavodox-like_fold"/>
</dbReference>
<dbReference type="PANTHER" id="PTHR21599">
    <property type="entry name" value="GLYCERATE KINASE"/>
    <property type="match status" value="1"/>
</dbReference>
<dbReference type="InterPro" id="IPR036129">
    <property type="entry name" value="Glycerate_kinase_sf"/>
</dbReference>
<dbReference type="PIRSF" id="PIRSF006078">
    <property type="entry name" value="GlxK"/>
    <property type="match status" value="1"/>
</dbReference>
<dbReference type="EMBL" id="CADIKM010000028">
    <property type="protein sequence ID" value="CAB3798181.1"/>
    <property type="molecule type" value="Genomic_DNA"/>
</dbReference>
<dbReference type="GO" id="GO:0008887">
    <property type="term" value="F:glycerate kinase activity"/>
    <property type="evidence" value="ECO:0007669"/>
    <property type="project" value="UniProtKB-UniRule"/>
</dbReference>
<dbReference type="Gene3D" id="3.40.50.10350">
    <property type="entry name" value="Glycerate kinase, domain 1"/>
    <property type="match status" value="1"/>
</dbReference>
<evidence type="ECO:0000256" key="3">
    <source>
        <dbReference type="ARBA" id="ARBA00022777"/>
    </source>
</evidence>
<dbReference type="Gene3D" id="3.90.1510.10">
    <property type="entry name" value="Glycerate kinase, domain 2"/>
    <property type="match status" value="1"/>
</dbReference>
<dbReference type="InterPro" id="IPR004381">
    <property type="entry name" value="Glycerate_kinase"/>
</dbReference>
<dbReference type="NCBIfam" id="TIGR00045">
    <property type="entry name" value="glycerate kinase"/>
    <property type="match status" value="1"/>
</dbReference>
<dbReference type="InterPro" id="IPR018197">
    <property type="entry name" value="Glycerate_kinase_RE-like"/>
</dbReference>
<evidence type="ECO:0000313" key="6">
    <source>
        <dbReference type="Proteomes" id="UP000494115"/>
    </source>
</evidence>
<dbReference type="Proteomes" id="UP000494115">
    <property type="component" value="Unassembled WGS sequence"/>
</dbReference>
<dbReference type="AlphaFoldDB" id="A0A6S7BPE5"/>
<name>A0A6S7BPE5_9BURK</name>
<keyword evidence="3 4" id="KW-0418">Kinase</keyword>
<evidence type="ECO:0000256" key="4">
    <source>
        <dbReference type="PIRNR" id="PIRNR006078"/>
    </source>
</evidence>
<dbReference type="SUPFAM" id="SSF110738">
    <property type="entry name" value="Glycerate kinase I"/>
    <property type="match status" value="1"/>
</dbReference>
<gene>
    <name evidence="5" type="primary">glxK</name>
    <name evidence="5" type="ORF">LMG28138_04410</name>
</gene>
<dbReference type="PANTHER" id="PTHR21599:SF0">
    <property type="entry name" value="GLYCERATE KINASE"/>
    <property type="match status" value="1"/>
</dbReference>
<comment type="similarity">
    <text evidence="1 4">Belongs to the glycerate kinase type-1 family.</text>
</comment>
<dbReference type="EC" id="2.7.1.31" evidence="5"/>
<protein>
    <submittedName>
        <fullName evidence="5">Glycerate 3-kinase</fullName>
        <ecNumber evidence="5">2.7.1.31</ecNumber>
    </submittedName>
</protein>
<sequence>MPTKNIAPVIVVAPDSFKGSLSAQQVGDAIAAGLRRVWPKADVRVRPLADGGEGTLDALLANGGKRMKLHVRNAAGGPCEAQSGLLPDQTAIIETAEIVGITDAAGMAIPIEARSTLGLGDAIRTHLDQDARRILIALGGSSTNDGGAGLLNALGIRLLDADGKSLPPSPNAFERLAQIDASGLDTRLKGCSLMAMTDVDNPLCGKHGASAVFGPQKGASPKQVEKLDHALSHFADLLENALGKRVRDMPGAGAAGGLGFALHALGATFRPGAEVVAAEAALDEALQGADWMITGEGRSDAQTLHGKTPFVACEHARRLGVPASLLSGGIDVSALPQLNQYFSGCFSPTPGPMTLQTAIAEAGTLLADGAEQLARLFDAARSRDSRP</sequence>
<evidence type="ECO:0000256" key="2">
    <source>
        <dbReference type="ARBA" id="ARBA00022679"/>
    </source>
</evidence>
<reference evidence="5 6" key="1">
    <citation type="submission" date="2020-04" db="EMBL/GenBank/DDBJ databases">
        <authorList>
            <person name="De Canck E."/>
        </authorList>
    </citation>
    <scope>NUCLEOTIDE SEQUENCE [LARGE SCALE GENOMIC DNA]</scope>
    <source>
        <strain evidence="5 6">LMG 28138</strain>
    </source>
</reference>